<dbReference type="OrthoDB" id="123929at2759"/>
<feature type="region of interest" description="Disordered" evidence="2">
    <location>
        <begin position="439"/>
        <end position="472"/>
    </location>
</feature>
<dbReference type="InterPro" id="IPR043128">
    <property type="entry name" value="Rev_trsase/Diguanyl_cyclase"/>
</dbReference>
<dbReference type="GeneID" id="106550703"/>
<evidence type="ECO:0000313" key="3">
    <source>
        <dbReference type="Proteomes" id="UP000504617"/>
    </source>
</evidence>
<feature type="coiled-coil region" evidence="1">
    <location>
        <begin position="38"/>
        <end position="121"/>
    </location>
</feature>
<feature type="region of interest" description="Disordered" evidence="2">
    <location>
        <begin position="1"/>
        <end position="32"/>
    </location>
</feature>
<dbReference type="SUPFAM" id="SSF56672">
    <property type="entry name" value="DNA/RNA polymerases"/>
    <property type="match status" value="1"/>
</dbReference>
<sequence length="580" mass="66028">MGFIHHSSNDAVVSEEADETQSRPSKGKGDAVALDEKIKMLEVQGASLREKLEKEGNEKEGFSREIARLSQALSLEQERVSGLNRELQQQRAIQEEATLELAALKERNKSQEEKIQILLQEIGAASQISVEEKPQVKTLDAELGLLNRSCPVVDVDLAKQEIMSGDDDPLPTRVNADPKSTFHCSVEGIWRISQQIINASSQKTGCISDLMQQIEQLKRKTSQAEEEKSQLTLKLSETISQRDAFVQEKTSLLNQLRDLEQRNAFYAEKYKEEENRAVERIKTNEDLLEECRAKDARIVSLEKTLKDKDLAILAMKQSVRDVEEKLGISEAKIGRLVDQESQLKVEVLDLKRLNEVEREKSEELKQPCLPAPQRIHFVEGLHTEDLQESPFLFQTLDVRCKEKIIDDMRLTLEEQERTQSEQDQILQATLAENERCTAASRNATQAGNSPKEHTRTSGSHIQQNPRDRTDPGEYQNLTEVFSKTECNILSATPRLINEVLHEHFYMGVLVYLSDIFIYMETMADHISLVQQVLEKPLADNLYIKLSKCEFHHVQLDYLAYHVSNEGIEMDPAKVQAVLGW</sequence>
<dbReference type="Proteomes" id="UP000504617">
    <property type="component" value="Unplaced"/>
</dbReference>
<feature type="coiled-coil region" evidence="1">
    <location>
        <begin position="207"/>
        <end position="304"/>
    </location>
</feature>
<organism evidence="3 4">
    <name type="scientific">Thamnophis sirtalis</name>
    <dbReference type="NCBI Taxonomy" id="35019"/>
    <lineage>
        <taxon>Eukaryota</taxon>
        <taxon>Metazoa</taxon>
        <taxon>Chordata</taxon>
        <taxon>Craniata</taxon>
        <taxon>Vertebrata</taxon>
        <taxon>Euteleostomi</taxon>
        <taxon>Lepidosauria</taxon>
        <taxon>Squamata</taxon>
        <taxon>Bifurcata</taxon>
        <taxon>Unidentata</taxon>
        <taxon>Episquamata</taxon>
        <taxon>Toxicofera</taxon>
        <taxon>Serpentes</taxon>
        <taxon>Colubroidea</taxon>
        <taxon>Colubridae</taxon>
        <taxon>Natricinae</taxon>
        <taxon>Thamnophis</taxon>
    </lineage>
</organism>
<protein>
    <submittedName>
        <fullName evidence="4">Kinesin-like protein KIF20B</fullName>
    </submittedName>
</protein>
<accession>A0A6I9YIT4</accession>
<keyword evidence="1" id="KW-0175">Coiled coil</keyword>
<evidence type="ECO:0000256" key="1">
    <source>
        <dbReference type="SAM" id="Coils"/>
    </source>
</evidence>
<gene>
    <name evidence="4" type="primary">LOC106550703</name>
</gene>
<reference evidence="4" key="1">
    <citation type="submission" date="2025-08" db="UniProtKB">
        <authorList>
            <consortium name="RefSeq"/>
        </authorList>
    </citation>
    <scope>IDENTIFICATION</scope>
    <source>
        <tissue evidence="4">Skeletal muscle</tissue>
    </source>
</reference>
<dbReference type="RefSeq" id="XP_013924132.1">
    <property type="nucleotide sequence ID" value="XM_014068657.1"/>
</dbReference>
<dbReference type="AlphaFoldDB" id="A0A6I9YIT4"/>
<evidence type="ECO:0000313" key="4">
    <source>
        <dbReference type="RefSeq" id="XP_013924132.1"/>
    </source>
</evidence>
<name>A0A6I9YIT4_9SAUR</name>
<evidence type="ECO:0000256" key="2">
    <source>
        <dbReference type="SAM" id="MobiDB-lite"/>
    </source>
</evidence>
<keyword evidence="3" id="KW-1185">Reference proteome</keyword>
<proteinExistence type="predicted"/>
<dbReference type="KEGG" id="tsr:106550703"/>
<feature type="compositionally biased region" description="Polar residues" evidence="2">
    <location>
        <begin position="439"/>
        <end position="448"/>
    </location>
</feature>
<dbReference type="InterPro" id="IPR043502">
    <property type="entry name" value="DNA/RNA_pol_sf"/>
</dbReference>
<dbReference type="Gene3D" id="3.30.70.270">
    <property type="match status" value="1"/>
</dbReference>